<accession>A0AAV6YXC6</accession>
<dbReference type="GO" id="GO:0003735">
    <property type="term" value="F:structural constituent of ribosome"/>
    <property type="evidence" value="ECO:0007669"/>
    <property type="project" value="TreeGrafter"/>
</dbReference>
<gene>
    <name evidence="2" type="ORF">GDO81_022235</name>
    <name evidence="1" type="ORF">GDO81_022280</name>
</gene>
<evidence type="ECO:0008006" key="4">
    <source>
        <dbReference type="Google" id="ProtNLM"/>
    </source>
</evidence>
<organism evidence="1 3">
    <name type="scientific">Engystomops pustulosus</name>
    <name type="common">Tungara frog</name>
    <name type="synonym">Physalaemus pustulosus</name>
    <dbReference type="NCBI Taxonomy" id="76066"/>
    <lineage>
        <taxon>Eukaryota</taxon>
        <taxon>Metazoa</taxon>
        <taxon>Chordata</taxon>
        <taxon>Craniata</taxon>
        <taxon>Vertebrata</taxon>
        <taxon>Euteleostomi</taxon>
        <taxon>Amphibia</taxon>
        <taxon>Batrachia</taxon>
        <taxon>Anura</taxon>
        <taxon>Neobatrachia</taxon>
        <taxon>Hyloidea</taxon>
        <taxon>Leptodactylidae</taxon>
        <taxon>Leiuperinae</taxon>
        <taxon>Engystomops</taxon>
    </lineage>
</organism>
<dbReference type="GO" id="GO:0005763">
    <property type="term" value="C:mitochondrial small ribosomal subunit"/>
    <property type="evidence" value="ECO:0007669"/>
    <property type="project" value="TreeGrafter"/>
</dbReference>
<sequence>MAARIAWLVRRVRPQRVTGQRSLCAGAPCSSSKAACYTDPDVQTILKKITGLNLEKVFQPMKQESKPPTYKLMTQQQYEESLQKAVQAAQQHLEMPPMMKERDPIDEVLAVDEILDGTETAKLVFTDITYSTPHCERFILVREPNGVLRKATWDERDRMIQVYFPRWGRRMVPPPVFREENMKILFQQDRHEELLNRCLVQFEPDAADYIRVIGWPHLARSQGTYPEAELQPQQLLICLPRPGAHIRTYVQGPCCAPGCIRQSSAAVRGVNSGAAPPSPSLQQPPPV</sequence>
<proteinExistence type="predicted"/>
<dbReference type="EMBL" id="WNYA01019519">
    <property type="protein sequence ID" value="KAG8538643.1"/>
    <property type="molecule type" value="Genomic_DNA"/>
</dbReference>
<comment type="caution">
    <text evidence="1">The sequence shown here is derived from an EMBL/GenBank/DDBJ whole genome shotgun (WGS) entry which is preliminary data.</text>
</comment>
<protein>
    <recommendedName>
        <fullName evidence="4">Mitochondrial ribosomal protein S22</fullName>
    </recommendedName>
</protein>
<evidence type="ECO:0000313" key="1">
    <source>
        <dbReference type="EMBL" id="KAG8538643.1"/>
    </source>
</evidence>
<evidence type="ECO:0000313" key="2">
    <source>
        <dbReference type="EMBL" id="KAG8538672.1"/>
    </source>
</evidence>
<dbReference type="PANTHER" id="PTHR13071">
    <property type="entry name" value="MITOCHONDRIAL 28S RIBOSOMAL PROTEIN S22"/>
    <property type="match status" value="1"/>
</dbReference>
<dbReference type="Pfam" id="PF10245">
    <property type="entry name" value="MRP-S22"/>
    <property type="match status" value="1"/>
</dbReference>
<dbReference type="AlphaFoldDB" id="A0AAV6YXC6"/>
<keyword evidence="3" id="KW-1185">Reference proteome</keyword>
<dbReference type="InterPro" id="IPR019374">
    <property type="entry name" value="Ribosomal_mS22"/>
</dbReference>
<dbReference type="PANTHER" id="PTHR13071:SF4">
    <property type="entry name" value="SMALL RIBOSOMAL SUBUNIT PROTEIN MS22"/>
    <property type="match status" value="1"/>
</dbReference>
<evidence type="ECO:0000313" key="3">
    <source>
        <dbReference type="Proteomes" id="UP000824782"/>
    </source>
</evidence>
<dbReference type="EMBL" id="WNYA01019337">
    <property type="protein sequence ID" value="KAG8538672.1"/>
    <property type="molecule type" value="Genomic_DNA"/>
</dbReference>
<reference evidence="1" key="1">
    <citation type="thesis" date="2020" institute="ProQuest LLC" country="789 East Eisenhower Parkway, Ann Arbor, MI, USA">
        <title>Comparative Genomics and Chromosome Evolution.</title>
        <authorList>
            <person name="Mudd A.B."/>
        </authorList>
    </citation>
    <scope>NUCLEOTIDE SEQUENCE</scope>
    <source>
        <strain evidence="1">237g6f4</strain>
        <tissue evidence="1">Blood</tissue>
    </source>
</reference>
<name>A0AAV6YXC6_ENGPU</name>
<dbReference type="Proteomes" id="UP000824782">
    <property type="component" value="Unassembled WGS sequence"/>
</dbReference>